<accession>D1JL71</accession>
<dbReference type="RefSeq" id="WP_008768363.1">
    <property type="nucleotide sequence ID" value="NZ_CP069563.1"/>
</dbReference>
<dbReference type="AlphaFoldDB" id="D1JL71"/>
<dbReference type="HOGENOM" id="CLU_699517_0_0_10"/>
<evidence type="ECO:0000313" key="2">
    <source>
        <dbReference type="Proteomes" id="UP000231846"/>
    </source>
</evidence>
<accession>A0A2M9V3N0</accession>
<sequence>MKNILFLIVFCININVSCKTPPKTKDIKISDFVGKWYYSANDETLTLNLESTKNNGIIGKYCNIAYNGNRIDCSPDDEKNIAGVLKNDTLYLKFTGFYDESAYGEAKLYKENDSCLVWILGKSKGDFYLPEEAMLKRPPLQHEDNMDCNDKLSLLITSSLNYVTDQNLNDLKAVIDRQDKNEYYVRLYNKFTTKDISLIKLNIENKTLIDYTDKYNEKVLKYEDVFYNSAVSCFGLKAIEAKTEEKEVDSKLIEKFEMYYQHAPMYKTSGENSEEEEIEMMEIPLDMCSFFNITATKLYLWKLRPKNKIKVCLLYVEISPDNSTVIFYTLSNENKIIDKLPIGEDFEKKGILSEYAVDYINGENVIYTDKTDGQKVFNKKEFRITLTGQFEEIK</sequence>
<comment type="caution">
    <text evidence="1">The sequence shown here is derived from an EMBL/GenBank/DDBJ whole genome shotgun (WGS) entry which is preliminary data.</text>
</comment>
<dbReference type="EMBL" id="PDCW01000030">
    <property type="protein sequence ID" value="PJY72905.1"/>
    <property type="molecule type" value="Genomic_DNA"/>
</dbReference>
<evidence type="ECO:0000313" key="1">
    <source>
        <dbReference type="EMBL" id="PJY72905.1"/>
    </source>
</evidence>
<reference evidence="1 2" key="1">
    <citation type="journal article" date="2017" name="MBio">
        <title>Gut Symbiont Bacteroides fragilis Secretes a Eukaryotic-Like Ubiquitin Protein That Mediates Intraspecies Antagonism.</title>
        <authorList>
            <person name="Chatzidaki-Livanis M."/>
            <person name="Coyne M.J."/>
            <person name="Roelofs K.G."/>
            <person name="Gentyala R.R."/>
            <person name="Caldwell J.M."/>
            <person name="Comstock L.E."/>
        </authorList>
    </citation>
    <scope>NUCLEOTIDE SEQUENCE [LARGE SCALE GENOMIC DNA]</scope>
    <source>
        <strain evidence="1 2">12905</strain>
    </source>
</reference>
<gene>
    <name evidence="1" type="ORF">CQW34_03485</name>
</gene>
<dbReference type="Proteomes" id="UP000231846">
    <property type="component" value="Unassembled WGS sequence"/>
</dbReference>
<protein>
    <submittedName>
        <fullName evidence="1">Uncharacterized protein</fullName>
    </submittedName>
</protein>
<organism evidence="1 2">
    <name type="scientific">Bacteroides fragilis</name>
    <dbReference type="NCBI Taxonomy" id="817"/>
    <lineage>
        <taxon>Bacteria</taxon>
        <taxon>Pseudomonadati</taxon>
        <taxon>Bacteroidota</taxon>
        <taxon>Bacteroidia</taxon>
        <taxon>Bacteroidales</taxon>
        <taxon>Bacteroidaceae</taxon>
        <taxon>Bacteroides</taxon>
    </lineage>
</organism>
<proteinExistence type="predicted"/>
<name>D1JL71_BACFG</name>